<gene>
    <name evidence="1" type="ORF">MNB_SV-9-1620</name>
</gene>
<proteinExistence type="predicted"/>
<organism evidence="1">
    <name type="scientific">hydrothermal vent metagenome</name>
    <dbReference type="NCBI Taxonomy" id="652676"/>
    <lineage>
        <taxon>unclassified sequences</taxon>
        <taxon>metagenomes</taxon>
        <taxon>ecological metagenomes</taxon>
    </lineage>
</organism>
<reference evidence="1" key="1">
    <citation type="submission" date="2016-10" db="EMBL/GenBank/DDBJ databases">
        <authorList>
            <person name="de Groot N.N."/>
        </authorList>
    </citation>
    <scope>NUCLEOTIDE SEQUENCE</scope>
</reference>
<evidence type="ECO:0008006" key="2">
    <source>
        <dbReference type="Google" id="ProtNLM"/>
    </source>
</evidence>
<name>A0A1W1BQ04_9ZZZZ</name>
<evidence type="ECO:0000313" key="1">
    <source>
        <dbReference type="EMBL" id="SFV55566.1"/>
    </source>
</evidence>
<dbReference type="AlphaFoldDB" id="A0A1W1BQ04"/>
<sequence>MKNNLGKLIFFIILTVTIYADGFTTDFKLSKNNPYVKESIILTVDVNQTDDSSVMLFKFDIKKSKDYIFNRIDIKTEDNYHNVKIKYIYKIYPLKSGDIDIGFNLIQMITTDEKLAYSFSGDRDNVRGLNKTDIPISLNPVTIKVKALPKDTQIVGDFRLDYKIKKDKVKAYEPIPIDVTIKGKGYLPLDLNLIPKSDKYSIFQEVKSKLYTVDYSLALSAKSSFKLDDIIINGFNPKLEKSYKLIIPKHQFSVTTPNISKLVDSVNNPELLSKELIDWEKVISFFKYLFIFILGFITAKLIDFNKISKIEESSFIDKIKNTKKDKELLRLLLAKDSIKYKKEIYLLDNLIYGDKKGSFSDIKNSLIIKERI</sequence>
<protein>
    <recommendedName>
        <fullName evidence="2">BatD</fullName>
    </recommendedName>
</protein>
<dbReference type="EMBL" id="FPHG01000028">
    <property type="protein sequence ID" value="SFV55566.1"/>
    <property type="molecule type" value="Genomic_DNA"/>
</dbReference>
<accession>A0A1W1BQ04</accession>